<dbReference type="InterPro" id="IPR002220">
    <property type="entry name" value="DapA-like"/>
</dbReference>
<dbReference type="Proteomes" id="UP000032101">
    <property type="component" value="Unassembled WGS sequence"/>
</dbReference>
<dbReference type="SMART" id="SM01130">
    <property type="entry name" value="DHDPS"/>
    <property type="match status" value="1"/>
</dbReference>
<dbReference type="Pfam" id="PF00701">
    <property type="entry name" value="DHDPS"/>
    <property type="match status" value="1"/>
</dbReference>
<keyword evidence="2 3" id="KW-0456">Lyase</keyword>
<dbReference type="InterPro" id="IPR013785">
    <property type="entry name" value="Aldolase_TIM"/>
</dbReference>
<dbReference type="EMBL" id="JXNZ01000180">
    <property type="protein sequence ID" value="KIQ57995.1"/>
    <property type="molecule type" value="Genomic_DNA"/>
</dbReference>
<reference evidence="6 7" key="1">
    <citation type="submission" date="2015-01" db="EMBL/GenBank/DDBJ databases">
        <title>Draft Genome Sequence of the Biocontrol and Plant Growth-Promoting Rhizobacteria (PGPR) Pseudomonas fluorescens UM270.</title>
        <authorList>
            <person name="Hernandez-Salmeron J.E."/>
            <person name="Santoyo G."/>
            <person name="Moreno-Hagelsieb G."/>
            <person name="Hernandez-Leon R."/>
        </authorList>
    </citation>
    <scope>NUCLEOTIDE SEQUENCE [LARGE SCALE GENOMIC DNA]</scope>
    <source>
        <strain evidence="6 7">UM270</strain>
    </source>
</reference>
<dbReference type="PANTHER" id="PTHR12128">
    <property type="entry name" value="DIHYDRODIPICOLINATE SYNTHASE"/>
    <property type="match status" value="1"/>
</dbReference>
<gene>
    <name evidence="6" type="ORF">RL74_18035</name>
</gene>
<dbReference type="PATRIC" id="fig|294.124.peg.3717"/>
<evidence type="ECO:0000256" key="1">
    <source>
        <dbReference type="ARBA" id="ARBA00007592"/>
    </source>
</evidence>
<feature type="active site" description="Schiff-base intermediate with substrate" evidence="4">
    <location>
        <position position="159"/>
    </location>
</feature>
<evidence type="ECO:0000256" key="3">
    <source>
        <dbReference type="PIRNR" id="PIRNR001365"/>
    </source>
</evidence>
<evidence type="ECO:0000256" key="4">
    <source>
        <dbReference type="PIRSR" id="PIRSR001365-1"/>
    </source>
</evidence>
<dbReference type="PIRSF" id="PIRSF001365">
    <property type="entry name" value="DHDPS"/>
    <property type="match status" value="1"/>
</dbReference>
<dbReference type="OrthoDB" id="199953at2"/>
<comment type="similarity">
    <text evidence="1 3">Belongs to the DapA family.</text>
</comment>
<dbReference type="GO" id="GO:0005829">
    <property type="term" value="C:cytosol"/>
    <property type="evidence" value="ECO:0007669"/>
    <property type="project" value="TreeGrafter"/>
</dbReference>
<protein>
    <submittedName>
        <fullName evidence="6">Dihydrodipicolinate synthase</fullName>
    </submittedName>
</protein>
<dbReference type="SUPFAM" id="SSF51569">
    <property type="entry name" value="Aldolase"/>
    <property type="match status" value="1"/>
</dbReference>
<dbReference type="RefSeq" id="WP_042731160.1">
    <property type="nucleotide sequence ID" value="NZ_JXNZ01000180.1"/>
</dbReference>
<proteinExistence type="inferred from homology"/>
<evidence type="ECO:0000313" key="7">
    <source>
        <dbReference type="Proteomes" id="UP000032101"/>
    </source>
</evidence>
<dbReference type="Gene3D" id="3.20.20.70">
    <property type="entry name" value="Aldolase class I"/>
    <property type="match status" value="1"/>
</dbReference>
<dbReference type="GO" id="GO:0008840">
    <property type="term" value="F:4-hydroxy-tetrahydrodipicolinate synthase activity"/>
    <property type="evidence" value="ECO:0007669"/>
    <property type="project" value="TreeGrafter"/>
</dbReference>
<dbReference type="AlphaFoldDB" id="A0A0D0MR99"/>
<dbReference type="PRINTS" id="PR00146">
    <property type="entry name" value="DHPICSNTHASE"/>
</dbReference>
<evidence type="ECO:0000256" key="2">
    <source>
        <dbReference type="ARBA" id="ARBA00023239"/>
    </source>
</evidence>
<sequence length="297" mass="31536">MFTGLGAFPLTPMNEQGVDEKAFMGLVQQLARAKVDTIAALGSTGGYAYLSRAERTRIAHLAVEAAEDVPVMVSIGALRTREVLALAEEAQKVGVKALLLPPVSYQKLSQDDVFSLYETVTANISVPLCVYDNPGTTHFEFTDELHGRIAALPNVGSIKIPGVPESPDLACARVERLRELIPSHVTIGVSGDVFAAVGMNAGCDAWYSVMGGLFPHTALAITRAALSGDADEATRLSDALKPLWALFRQFGGSFRVIATAAELRGLTCFPSVPLPLRTVTGEGRDQIAAVIDALELS</sequence>
<feature type="binding site" evidence="5">
    <location>
        <position position="44"/>
    </location>
    <ligand>
        <name>pyruvate</name>
        <dbReference type="ChEBI" id="CHEBI:15361"/>
    </ligand>
</feature>
<feature type="active site" description="Proton donor/acceptor" evidence="4">
    <location>
        <position position="131"/>
    </location>
</feature>
<evidence type="ECO:0000313" key="6">
    <source>
        <dbReference type="EMBL" id="KIQ57995.1"/>
    </source>
</evidence>
<dbReference type="CDD" id="cd00408">
    <property type="entry name" value="DHDPS-like"/>
    <property type="match status" value="1"/>
</dbReference>
<evidence type="ECO:0000256" key="5">
    <source>
        <dbReference type="PIRSR" id="PIRSR001365-2"/>
    </source>
</evidence>
<accession>A0A0D0MR99</accession>
<comment type="caution">
    <text evidence="6">The sequence shown here is derived from an EMBL/GenBank/DDBJ whole genome shotgun (WGS) entry which is preliminary data.</text>
</comment>
<organism evidence="6 7">
    <name type="scientific">Pseudomonas fluorescens</name>
    <dbReference type="NCBI Taxonomy" id="294"/>
    <lineage>
        <taxon>Bacteria</taxon>
        <taxon>Pseudomonadati</taxon>
        <taxon>Pseudomonadota</taxon>
        <taxon>Gammaproteobacteria</taxon>
        <taxon>Pseudomonadales</taxon>
        <taxon>Pseudomonadaceae</taxon>
        <taxon>Pseudomonas</taxon>
    </lineage>
</organism>
<name>A0A0D0MR99_PSEFL</name>
<dbReference type="PANTHER" id="PTHR12128:SF66">
    <property type="entry name" value="4-HYDROXY-2-OXOGLUTARATE ALDOLASE, MITOCHONDRIAL"/>
    <property type="match status" value="1"/>
</dbReference>